<organism evidence="14 15">
    <name type="scientific">Caenimonas koreensis DSM 17982</name>
    <dbReference type="NCBI Taxonomy" id="1121255"/>
    <lineage>
        <taxon>Bacteria</taxon>
        <taxon>Pseudomonadati</taxon>
        <taxon>Pseudomonadota</taxon>
        <taxon>Betaproteobacteria</taxon>
        <taxon>Burkholderiales</taxon>
        <taxon>Comamonadaceae</taxon>
        <taxon>Caenimonas</taxon>
    </lineage>
</organism>
<evidence type="ECO:0000256" key="8">
    <source>
        <dbReference type="ARBA" id="ARBA00022741"/>
    </source>
</evidence>
<comment type="pathway">
    <text evidence="2 13">Glycolipid biosynthesis; lipid IV(A) biosynthesis; lipid IV(A) from (3R)-3-hydroxytetradecanoyl-[acyl-carrier-protein] and UDP-N-acetyl-alpha-D-glucosamine: step 6/6.</text>
</comment>
<proteinExistence type="inferred from homology"/>
<evidence type="ECO:0000256" key="6">
    <source>
        <dbReference type="ARBA" id="ARBA00022556"/>
    </source>
</evidence>
<dbReference type="InterPro" id="IPR027417">
    <property type="entry name" value="P-loop_NTPase"/>
</dbReference>
<dbReference type="AlphaFoldDB" id="A0A844B133"/>
<dbReference type="GO" id="GO:0005524">
    <property type="term" value="F:ATP binding"/>
    <property type="evidence" value="ECO:0007669"/>
    <property type="project" value="UniProtKB-UniRule"/>
</dbReference>
<evidence type="ECO:0000256" key="12">
    <source>
        <dbReference type="ARBA" id="ARBA00029757"/>
    </source>
</evidence>
<dbReference type="UniPathway" id="UPA00359">
    <property type="reaction ID" value="UER00482"/>
</dbReference>
<dbReference type="OrthoDB" id="9766423at2"/>
<keyword evidence="8 13" id="KW-0547">Nucleotide-binding</keyword>
<comment type="caution">
    <text evidence="14">The sequence shown here is derived from an EMBL/GenBank/DDBJ whole genome shotgun (WGS) entry which is preliminary data.</text>
</comment>
<evidence type="ECO:0000256" key="9">
    <source>
        <dbReference type="ARBA" id="ARBA00022777"/>
    </source>
</evidence>
<keyword evidence="7 13" id="KW-0808">Transferase</keyword>
<keyword evidence="9 13" id="KW-0418">Kinase</keyword>
<keyword evidence="6 13" id="KW-0441">Lipid A biosynthesis</keyword>
<keyword evidence="11 13" id="KW-0443">Lipid metabolism</keyword>
<evidence type="ECO:0000256" key="5">
    <source>
        <dbReference type="ARBA" id="ARBA00022516"/>
    </source>
</evidence>
<evidence type="ECO:0000256" key="2">
    <source>
        <dbReference type="ARBA" id="ARBA00004870"/>
    </source>
</evidence>
<gene>
    <name evidence="13" type="primary">lpxK</name>
    <name evidence="14" type="ORF">GHT07_14165</name>
</gene>
<evidence type="ECO:0000313" key="14">
    <source>
        <dbReference type="EMBL" id="MRD48428.1"/>
    </source>
</evidence>
<dbReference type="InterPro" id="IPR003758">
    <property type="entry name" value="LpxK"/>
</dbReference>
<dbReference type="GO" id="GO:0009245">
    <property type="term" value="P:lipid A biosynthetic process"/>
    <property type="evidence" value="ECO:0007669"/>
    <property type="project" value="UniProtKB-UniRule"/>
</dbReference>
<dbReference type="NCBIfam" id="TIGR00682">
    <property type="entry name" value="lpxK"/>
    <property type="match status" value="1"/>
</dbReference>
<dbReference type="GO" id="GO:0009244">
    <property type="term" value="P:lipopolysaccharide core region biosynthetic process"/>
    <property type="evidence" value="ECO:0007669"/>
    <property type="project" value="TreeGrafter"/>
</dbReference>
<evidence type="ECO:0000313" key="15">
    <source>
        <dbReference type="Proteomes" id="UP000487350"/>
    </source>
</evidence>
<name>A0A844B133_9BURK</name>
<feature type="binding site" evidence="13">
    <location>
        <begin position="58"/>
        <end position="65"/>
    </location>
    <ligand>
        <name>ATP</name>
        <dbReference type="ChEBI" id="CHEBI:30616"/>
    </ligand>
</feature>
<dbReference type="EC" id="2.7.1.130" evidence="3 13"/>
<dbReference type="HAMAP" id="MF_00409">
    <property type="entry name" value="LpxK"/>
    <property type="match status" value="1"/>
</dbReference>
<comment type="function">
    <text evidence="1 13">Transfers the gamma-phosphate of ATP to the 4'-position of a tetraacyldisaccharide 1-phosphate intermediate (termed DS-1-P) to form tetraacyldisaccharide 1,4'-bis-phosphate (lipid IVA).</text>
</comment>
<sequence>MAAALQRAWLRRGALAIALLPLSWLFGAITALRRLAFRNGWRSSSRVAVPVIVVGNVIAGGSGKTPVVMAIVEHLKARGIDCGVVSRGYGRRTSDCRQVLPKSNAADVGDEPLLVAQACAVPVYVAPRRADAAHALLAAYPSTRAIVCDDGLQHYALARDIEVCVFDDRGIGNGWLLPAGPLRESWPRTCDLVLRTSAAPGMDGHIVHRALAGFAIDSNGVRTPLAQLQGKPVIAVAAIARPDAFFSMLRQHGLTLANTIALPDHAAFDNMHAWLAADATLLCTQKDAVKLWPQRPDALAVPLDVTIDESFWQSLDRMLDAKLSSAHGPQTA</sequence>
<evidence type="ECO:0000256" key="7">
    <source>
        <dbReference type="ARBA" id="ARBA00022679"/>
    </source>
</evidence>
<evidence type="ECO:0000256" key="11">
    <source>
        <dbReference type="ARBA" id="ARBA00023098"/>
    </source>
</evidence>
<dbReference type="PANTHER" id="PTHR42724">
    <property type="entry name" value="TETRAACYLDISACCHARIDE 4'-KINASE"/>
    <property type="match status" value="1"/>
</dbReference>
<dbReference type="GO" id="GO:0009029">
    <property type="term" value="F:lipid-A 4'-kinase activity"/>
    <property type="evidence" value="ECO:0007669"/>
    <property type="project" value="UniProtKB-UniRule"/>
</dbReference>
<dbReference type="EMBL" id="WJBU01000013">
    <property type="protein sequence ID" value="MRD48428.1"/>
    <property type="molecule type" value="Genomic_DNA"/>
</dbReference>
<protein>
    <recommendedName>
        <fullName evidence="4 13">Tetraacyldisaccharide 4'-kinase</fullName>
        <ecNumber evidence="3 13">2.7.1.130</ecNumber>
    </recommendedName>
    <alternativeName>
        <fullName evidence="12 13">Lipid A 4'-kinase</fullName>
    </alternativeName>
</protein>
<dbReference type="GO" id="GO:0005886">
    <property type="term" value="C:plasma membrane"/>
    <property type="evidence" value="ECO:0007669"/>
    <property type="project" value="TreeGrafter"/>
</dbReference>
<comment type="catalytic activity">
    <reaction evidence="13">
        <text>a lipid A disaccharide + ATP = a lipid IVA + ADP + H(+)</text>
        <dbReference type="Rhea" id="RHEA:67840"/>
        <dbReference type="ChEBI" id="CHEBI:15378"/>
        <dbReference type="ChEBI" id="CHEBI:30616"/>
        <dbReference type="ChEBI" id="CHEBI:176343"/>
        <dbReference type="ChEBI" id="CHEBI:176425"/>
        <dbReference type="ChEBI" id="CHEBI:456216"/>
        <dbReference type="EC" id="2.7.1.130"/>
    </reaction>
</comment>
<accession>A0A844B133</accession>
<dbReference type="PANTHER" id="PTHR42724:SF1">
    <property type="entry name" value="TETRAACYLDISACCHARIDE 4'-KINASE, MITOCHONDRIAL-RELATED"/>
    <property type="match status" value="1"/>
</dbReference>
<evidence type="ECO:0000256" key="10">
    <source>
        <dbReference type="ARBA" id="ARBA00022840"/>
    </source>
</evidence>
<evidence type="ECO:0000256" key="13">
    <source>
        <dbReference type="HAMAP-Rule" id="MF_00409"/>
    </source>
</evidence>
<dbReference type="Proteomes" id="UP000487350">
    <property type="component" value="Unassembled WGS sequence"/>
</dbReference>
<dbReference type="RefSeq" id="WP_153585754.1">
    <property type="nucleotide sequence ID" value="NZ_WJBU01000013.1"/>
</dbReference>
<evidence type="ECO:0000256" key="4">
    <source>
        <dbReference type="ARBA" id="ARBA00016436"/>
    </source>
</evidence>
<keyword evidence="15" id="KW-1185">Reference proteome</keyword>
<dbReference type="SUPFAM" id="SSF52540">
    <property type="entry name" value="P-loop containing nucleoside triphosphate hydrolases"/>
    <property type="match status" value="1"/>
</dbReference>
<evidence type="ECO:0000256" key="1">
    <source>
        <dbReference type="ARBA" id="ARBA00002274"/>
    </source>
</evidence>
<keyword evidence="10 13" id="KW-0067">ATP-binding</keyword>
<dbReference type="Pfam" id="PF02606">
    <property type="entry name" value="LpxK"/>
    <property type="match status" value="1"/>
</dbReference>
<comment type="similarity">
    <text evidence="13">Belongs to the LpxK family.</text>
</comment>
<reference evidence="14 15" key="1">
    <citation type="submission" date="2019-11" db="EMBL/GenBank/DDBJ databases">
        <title>Caenimonas koreensis gen. nov., sp. nov., isolated from activated sludge.</title>
        <authorList>
            <person name="Seung H.R."/>
        </authorList>
    </citation>
    <scope>NUCLEOTIDE SEQUENCE [LARGE SCALE GENOMIC DNA]</scope>
    <source>
        <strain evidence="14 15">EMB320</strain>
    </source>
</reference>
<evidence type="ECO:0000256" key="3">
    <source>
        <dbReference type="ARBA" id="ARBA00012071"/>
    </source>
</evidence>
<keyword evidence="5 13" id="KW-0444">Lipid biosynthesis</keyword>